<dbReference type="InterPro" id="IPR010982">
    <property type="entry name" value="Lambda_DNA-bd_dom_sf"/>
</dbReference>
<feature type="transmembrane region" description="Helical" evidence="1">
    <location>
        <begin position="96"/>
        <end position="118"/>
    </location>
</feature>
<dbReference type="RefSeq" id="WP_283238044.1">
    <property type="nucleotide sequence ID" value="NZ_JASGBP010000001.1"/>
</dbReference>
<keyword evidence="1" id="KW-0472">Membrane</keyword>
<evidence type="ECO:0000313" key="3">
    <source>
        <dbReference type="EMBL" id="MDI9256365.1"/>
    </source>
</evidence>
<evidence type="ECO:0000313" key="4">
    <source>
        <dbReference type="Proteomes" id="UP001230035"/>
    </source>
</evidence>
<dbReference type="Pfam" id="PF01381">
    <property type="entry name" value="HTH_3"/>
    <property type="match status" value="1"/>
</dbReference>
<dbReference type="CDD" id="cd00093">
    <property type="entry name" value="HTH_XRE"/>
    <property type="match status" value="1"/>
</dbReference>
<dbReference type="SUPFAM" id="SSF47413">
    <property type="entry name" value="lambda repressor-like DNA-binding domains"/>
    <property type="match status" value="1"/>
</dbReference>
<protein>
    <submittedName>
        <fullName evidence="3">Helix-turn-helix domain-containing protein</fullName>
    </submittedName>
</protein>
<gene>
    <name evidence="3" type="ORF">QHT84_02940</name>
</gene>
<dbReference type="PANTHER" id="PTHR42754">
    <property type="entry name" value="ENDOGLUCANASE"/>
    <property type="match status" value="1"/>
</dbReference>
<keyword evidence="1" id="KW-0812">Transmembrane</keyword>
<dbReference type="EMBL" id="JASGBP010000001">
    <property type="protein sequence ID" value="MDI9256365.1"/>
    <property type="molecule type" value="Genomic_DNA"/>
</dbReference>
<keyword evidence="4" id="KW-1185">Reference proteome</keyword>
<name>A0ABT6XN12_9FLAO</name>
<comment type="caution">
    <text evidence="3">The sequence shown here is derived from an EMBL/GenBank/DDBJ whole genome shotgun (WGS) entry which is preliminary data.</text>
</comment>
<dbReference type="SMART" id="SM00530">
    <property type="entry name" value="HTH_XRE"/>
    <property type="match status" value="1"/>
</dbReference>
<feature type="domain" description="HTH cro/C1-type" evidence="2">
    <location>
        <begin position="7"/>
        <end position="61"/>
    </location>
</feature>
<sequence length="263" mass="29278">MKIGEHVKEIRISNGLTQVELSEKSGVALRTIQRIEKNEVVPSIYSLNAIGEALGVKLNEISSGDDKKKFEFKVVVSNVNNLLEDSKALFKRNWRILLLLASIVVFTVLLSEIKWLIYNFWDDSKVTIATLNCGSQNECDIVLTKKEASGKILWERTIGGNSYDKAGQVVKTKEGDYLVVGSTSSFGKGNYDVLIAKVNSSGEILWQKTYGEFLNDYGLKISVSDDDFYTIAATKQICETVNVSNNCVDQEWLFKIDGAGNIQ</sequence>
<keyword evidence="1" id="KW-1133">Transmembrane helix</keyword>
<reference evidence="3 4" key="1">
    <citation type="submission" date="2023-05" db="EMBL/GenBank/DDBJ databases">
        <title>Flavobacterium sedimenti sp. nov., isolated from the sediment.</title>
        <authorList>
            <person name="Wu N."/>
        </authorList>
    </citation>
    <scope>NUCLEOTIDE SEQUENCE [LARGE SCALE GENOMIC DNA]</scope>
    <source>
        <strain evidence="3 4">YZ-48</strain>
    </source>
</reference>
<evidence type="ECO:0000259" key="2">
    <source>
        <dbReference type="PROSITE" id="PS50943"/>
    </source>
</evidence>
<proteinExistence type="predicted"/>
<dbReference type="InterPro" id="IPR001387">
    <property type="entry name" value="Cro/C1-type_HTH"/>
</dbReference>
<dbReference type="Gene3D" id="1.10.260.40">
    <property type="entry name" value="lambda repressor-like DNA-binding domains"/>
    <property type="match status" value="1"/>
</dbReference>
<organism evidence="3 4">
    <name type="scientific">Flavobacterium sedimenticola</name>
    <dbReference type="NCBI Taxonomy" id="3043286"/>
    <lineage>
        <taxon>Bacteria</taxon>
        <taxon>Pseudomonadati</taxon>
        <taxon>Bacteroidota</taxon>
        <taxon>Flavobacteriia</taxon>
        <taxon>Flavobacteriales</taxon>
        <taxon>Flavobacteriaceae</taxon>
        <taxon>Flavobacterium</taxon>
    </lineage>
</organism>
<dbReference type="Proteomes" id="UP001230035">
    <property type="component" value="Unassembled WGS sequence"/>
</dbReference>
<dbReference type="PANTHER" id="PTHR42754:SF1">
    <property type="entry name" value="LIPOPROTEIN"/>
    <property type="match status" value="1"/>
</dbReference>
<dbReference type="PROSITE" id="PS50943">
    <property type="entry name" value="HTH_CROC1"/>
    <property type="match status" value="1"/>
</dbReference>
<evidence type="ECO:0000256" key="1">
    <source>
        <dbReference type="SAM" id="Phobius"/>
    </source>
</evidence>
<accession>A0ABT6XN12</accession>